<dbReference type="EMBL" id="RWIS01000007">
    <property type="protein sequence ID" value="RSK32376.1"/>
    <property type="molecule type" value="Genomic_DNA"/>
</dbReference>
<feature type="transmembrane region" description="Helical" evidence="7">
    <location>
        <begin position="313"/>
        <end position="331"/>
    </location>
</feature>
<evidence type="ECO:0000313" key="9">
    <source>
        <dbReference type="EMBL" id="RSK32376.1"/>
    </source>
</evidence>
<dbReference type="PANTHER" id="PTHR23522">
    <property type="entry name" value="BLL5896 PROTEIN"/>
    <property type="match status" value="1"/>
</dbReference>
<keyword evidence="3" id="KW-1003">Cell membrane</keyword>
<reference evidence="9 10" key="1">
    <citation type="submission" date="2018-12" db="EMBL/GenBank/DDBJ databases">
        <authorList>
            <person name="Feng G."/>
            <person name="Zhu H."/>
        </authorList>
    </citation>
    <scope>NUCLEOTIDE SEQUENCE [LARGE SCALE GENOMIC DNA]</scope>
    <source>
        <strain evidence="9 10">9PBR-2</strain>
    </source>
</reference>
<dbReference type="PROSITE" id="PS50850">
    <property type="entry name" value="MFS"/>
    <property type="match status" value="1"/>
</dbReference>
<dbReference type="Gene3D" id="1.20.1250.20">
    <property type="entry name" value="MFS general substrate transporter like domains"/>
    <property type="match status" value="2"/>
</dbReference>
<dbReference type="OrthoDB" id="9783013at2"/>
<comment type="subcellular location">
    <subcellularLocation>
        <location evidence="1">Cell membrane</location>
        <topology evidence="1">Multi-pass membrane protein</topology>
    </subcellularLocation>
</comment>
<feature type="transmembrane region" description="Helical" evidence="7">
    <location>
        <begin position="7"/>
        <end position="30"/>
    </location>
</feature>
<keyword evidence="2" id="KW-0813">Transport</keyword>
<evidence type="ECO:0000313" key="10">
    <source>
        <dbReference type="Proteomes" id="UP000280066"/>
    </source>
</evidence>
<dbReference type="SUPFAM" id="SSF103473">
    <property type="entry name" value="MFS general substrate transporter"/>
    <property type="match status" value="1"/>
</dbReference>
<gene>
    <name evidence="9" type="ORF">EI290_11625</name>
</gene>
<sequence length="459" mass="50250">MSTKLRLTILSFLQFFIWGSWLITIGAYWFQTKQWSGAQFGAIFSTMGIASIFMPSIMGIIADKYVNAEKLYGILHILGGVVLCTVPMVADPGTFFWVILLNMIFYMPTLALSIAVSYSVLKRQGLDVVKDYPPIRVWGTIGFIVAMWTVSLLGFEKSASQFYVAAAAAFALGVYSFTLPACPPTAKDTPSRSLVDVMGLKSFALLRDTKMLTFFLFALLLGAALQLTNAYGDTFLHDLGSTMETSASIVPEGITGWEAFKLILSALLNHPGDTFSSLAAAYPAIIMSISQISETLFILAIPFFLRRFGIKQVMLFSMVAWVLRFGLFAIGDLQSGLWMIVLSCIIYGMAFDFFNISGSLFVETQTASSIRASAQGLFMMMTNGFGAVLGSSVSGIVIEKYFTAADGVTKDWQGIWLSFAAYALVIAVLFVVLFKHKHTAQETTPDAEHVEPILSVENA</sequence>
<feature type="transmembrane region" description="Helical" evidence="7">
    <location>
        <begin position="42"/>
        <end position="62"/>
    </location>
</feature>
<keyword evidence="10" id="KW-1185">Reference proteome</keyword>
<evidence type="ECO:0000256" key="5">
    <source>
        <dbReference type="ARBA" id="ARBA00022989"/>
    </source>
</evidence>
<keyword evidence="5 7" id="KW-1133">Transmembrane helix</keyword>
<proteinExistence type="predicted"/>
<feature type="transmembrane region" description="Helical" evidence="7">
    <location>
        <begin position="161"/>
        <end position="182"/>
    </location>
</feature>
<evidence type="ECO:0000256" key="1">
    <source>
        <dbReference type="ARBA" id="ARBA00004651"/>
    </source>
</evidence>
<feature type="transmembrane region" description="Helical" evidence="7">
    <location>
        <begin position="137"/>
        <end position="155"/>
    </location>
</feature>
<dbReference type="InterPro" id="IPR036259">
    <property type="entry name" value="MFS_trans_sf"/>
</dbReference>
<dbReference type="GO" id="GO:0005886">
    <property type="term" value="C:plasma membrane"/>
    <property type="evidence" value="ECO:0007669"/>
    <property type="project" value="UniProtKB-SubCell"/>
</dbReference>
<dbReference type="AlphaFoldDB" id="A0A428JI97"/>
<evidence type="ECO:0000256" key="4">
    <source>
        <dbReference type="ARBA" id="ARBA00022692"/>
    </source>
</evidence>
<dbReference type="Proteomes" id="UP000280066">
    <property type="component" value="Unassembled WGS sequence"/>
</dbReference>
<dbReference type="PANTHER" id="PTHR23522:SF4">
    <property type="entry name" value="NUCLEOSIDE PERMEASE NUPG-RELATED"/>
    <property type="match status" value="1"/>
</dbReference>
<accession>A0A428JI97</accession>
<protein>
    <submittedName>
        <fullName evidence="9">MFS transporter</fullName>
    </submittedName>
</protein>
<dbReference type="InterPro" id="IPR004740">
    <property type="entry name" value="Nuc_H_symport"/>
</dbReference>
<evidence type="ECO:0000256" key="3">
    <source>
        <dbReference type="ARBA" id="ARBA00022475"/>
    </source>
</evidence>
<dbReference type="InterPro" id="IPR020846">
    <property type="entry name" value="MFS_dom"/>
</dbReference>
<comment type="caution">
    <text evidence="9">The sequence shown here is derived from an EMBL/GenBank/DDBJ whole genome shotgun (WGS) entry which is preliminary data.</text>
</comment>
<evidence type="ECO:0000256" key="7">
    <source>
        <dbReference type="SAM" id="Phobius"/>
    </source>
</evidence>
<keyword evidence="4 7" id="KW-0812">Transmembrane</keyword>
<feature type="transmembrane region" description="Helical" evidence="7">
    <location>
        <begin position="280"/>
        <end position="301"/>
    </location>
</feature>
<keyword evidence="6 7" id="KW-0472">Membrane</keyword>
<dbReference type="Pfam" id="PF03825">
    <property type="entry name" value="Nuc_H_symport"/>
    <property type="match status" value="1"/>
</dbReference>
<dbReference type="CDD" id="cd06177">
    <property type="entry name" value="MFS_NHS"/>
    <property type="match status" value="1"/>
</dbReference>
<feature type="domain" description="Major facilitator superfamily (MFS) profile" evidence="8">
    <location>
        <begin position="218"/>
        <end position="459"/>
    </location>
</feature>
<organism evidence="9 10">
    <name type="scientific">Hymenobacter metallilatus</name>
    <dbReference type="NCBI Taxonomy" id="2493666"/>
    <lineage>
        <taxon>Bacteria</taxon>
        <taxon>Pseudomonadati</taxon>
        <taxon>Bacteroidota</taxon>
        <taxon>Cytophagia</taxon>
        <taxon>Cytophagales</taxon>
        <taxon>Hymenobacteraceae</taxon>
        <taxon>Hymenobacter</taxon>
    </lineage>
</organism>
<feature type="transmembrane region" description="Helical" evidence="7">
    <location>
        <begin position="71"/>
        <end position="89"/>
    </location>
</feature>
<dbReference type="RefSeq" id="WP_125430181.1">
    <property type="nucleotide sequence ID" value="NZ_RWIS01000007.1"/>
</dbReference>
<dbReference type="FunFam" id="1.20.1250.20:FF:000012">
    <property type="entry name" value="Nucleoside permease NupG"/>
    <property type="match status" value="1"/>
</dbReference>
<evidence type="ECO:0000256" key="6">
    <source>
        <dbReference type="ARBA" id="ARBA00023136"/>
    </source>
</evidence>
<feature type="transmembrane region" description="Helical" evidence="7">
    <location>
        <begin position="337"/>
        <end position="356"/>
    </location>
</feature>
<dbReference type="GO" id="GO:0015212">
    <property type="term" value="F:cytidine transmembrane transporter activity"/>
    <property type="evidence" value="ECO:0007669"/>
    <property type="project" value="TreeGrafter"/>
</dbReference>
<evidence type="ECO:0000256" key="2">
    <source>
        <dbReference type="ARBA" id="ARBA00022448"/>
    </source>
</evidence>
<feature type="transmembrane region" description="Helical" evidence="7">
    <location>
        <begin position="211"/>
        <end position="231"/>
    </location>
</feature>
<feature type="transmembrane region" description="Helical" evidence="7">
    <location>
        <begin position="377"/>
        <end position="402"/>
    </location>
</feature>
<dbReference type="GO" id="GO:0015213">
    <property type="term" value="F:uridine transmembrane transporter activity"/>
    <property type="evidence" value="ECO:0007669"/>
    <property type="project" value="TreeGrafter"/>
</dbReference>
<feature type="transmembrane region" description="Helical" evidence="7">
    <location>
        <begin position="414"/>
        <end position="434"/>
    </location>
</feature>
<evidence type="ECO:0000259" key="8">
    <source>
        <dbReference type="PROSITE" id="PS50850"/>
    </source>
</evidence>
<name>A0A428JI97_9BACT</name>
<feature type="transmembrane region" description="Helical" evidence="7">
    <location>
        <begin position="95"/>
        <end position="116"/>
    </location>
</feature>